<dbReference type="AlphaFoldDB" id="A0A550CTT8"/>
<sequence length="440" mass="49334">MLEAPLSTSHFPCDTRFASPDGVHHDNEPEYGFVPLTRCEPREDDNASNELIGSKRAPSPIFPAAYNTVYPDLSSPSSSDTSADSDDSEFPFDRQADNDALRPYVACHQLVVDSVTPWRTPHIAIEHAQHTWEQHVTALCNCAPSQDDYHLSVPPRPLHDACPSGLHHKSEKIGSEAQQEPGPVRVFSHAAFALWTQRTSIERLIFCSVVAALQRRNFQLVAQAASQLAVALYVRYESQDVFSHLERPFQWSDQALPLLDVSQHPPNTLILESDHPLTVPHIIITPEPNDEPWAGAMNLPTFPQDGRFLVVNYHGMQVWWGPEWWQAQYEAQWQQQVQYARCEACFQFAAECCCASAGVGDQSYAEQPCYWPADAEDGCEMTYSRTTEEDSSSCDDTTPPATSEPSARPTCDIFGVDEDEDELPSIEDWYKSLEHARGQT</sequence>
<protein>
    <submittedName>
        <fullName evidence="2">Uncharacterized protein</fullName>
    </submittedName>
</protein>
<feature type="region of interest" description="Disordered" evidence="1">
    <location>
        <begin position="382"/>
        <end position="424"/>
    </location>
</feature>
<dbReference type="OrthoDB" id="2649950at2759"/>
<organism evidence="2 3">
    <name type="scientific">Schizophyllum amplum</name>
    <dbReference type="NCBI Taxonomy" id="97359"/>
    <lineage>
        <taxon>Eukaryota</taxon>
        <taxon>Fungi</taxon>
        <taxon>Dikarya</taxon>
        <taxon>Basidiomycota</taxon>
        <taxon>Agaricomycotina</taxon>
        <taxon>Agaricomycetes</taxon>
        <taxon>Agaricomycetidae</taxon>
        <taxon>Agaricales</taxon>
        <taxon>Schizophyllaceae</taxon>
        <taxon>Schizophyllum</taxon>
    </lineage>
</organism>
<feature type="region of interest" description="Disordered" evidence="1">
    <location>
        <begin position="18"/>
        <end position="58"/>
    </location>
</feature>
<comment type="caution">
    <text evidence="2">The sequence shown here is derived from an EMBL/GenBank/DDBJ whole genome shotgun (WGS) entry which is preliminary data.</text>
</comment>
<dbReference type="EMBL" id="VDMD01000002">
    <property type="protein sequence ID" value="TRM68196.1"/>
    <property type="molecule type" value="Genomic_DNA"/>
</dbReference>
<feature type="compositionally biased region" description="Polar residues" evidence="1">
    <location>
        <begin position="394"/>
        <end position="405"/>
    </location>
</feature>
<evidence type="ECO:0000313" key="3">
    <source>
        <dbReference type="Proteomes" id="UP000320762"/>
    </source>
</evidence>
<evidence type="ECO:0000256" key="1">
    <source>
        <dbReference type="SAM" id="MobiDB-lite"/>
    </source>
</evidence>
<feature type="region of interest" description="Disordered" evidence="1">
    <location>
        <begin position="72"/>
        <end position="94"/>
    </location>
</feature>
<keyword evidence="3" id="KW-1185">Reference proteome</keyword>
<feature type="compositionally biased region" description="Low complexity" evidence="1">
    <location>
        <begin position="72"/>
        <end position="82"/>
    </location>
</feature>
<evidence type="ECO:0000313" key="2">
    <source>
        <dbReference type="EMBL" id="TRM68196.1"/>
    </source>
</evidence>
<dbReference type="Proteomes" id="UP000320762">
    <property type="component" value="Unassembled WGS sequence"/>
</dbReference>
<accession>A0A550CTT8</accession>
<proteinExistence type="predicted"/>
<reference evidence="2 3" key="1">
    <citation type="journal article" date="2019" name="New Phytol.">
        <title>Comparative genomics reveals unique wood-decay strategies and fruiting body development in the Schizophyllaceae.</title>
        <authorList>
            <person name="Almasi E."/>
            <person name="Sahu N."/>
            <person name="Krizsan K."/>
            <person name="Balint B."/>
            <person name="Kovacs G.M."/>
            <person name="Kiss B."/>
            <person name="Cseklye J."/>
            <person name="Drula E."/>
            <person name="Henrissat B."/>
            <person name="Nagy I."/>
            <person name="Chovatia M."/>
            <person name="Adam C."/>
            <person name="LaButti K."/>
            <person name="Lipzen A."/>
            <person name="Riley R."/>
            <person name="Grigoriev I.V."/>
            <person name="Nagy L.G."/>
        </authorList>
    </citation>
    <scope>NUCLEOTIDE SEQUENCE [LARGE SCALE GENOMIC DNA]</scope>
    <source>
        <strain evidence="2 3">NL-1724</strain>
    </source>
</reference>
<name>A0A550CTT8_9AGAR</name>
<gene>
    <name evidence="2" type="ORF">BD626DRAFT_481052</name>
</gene>
<feature type="compositionally biased region" description="Acidic residues" evidence="1">
    <location>
        <begin position="415"/>
        <end position="424"/>
    </location>
</feature>